<keyword evidence="2" id="KW-1185">Reference proteome</keyword>
<organism evidence="1 2">
    <name type="scientific">Helianthus annuus</name>
    <name type="common">Common sunflower</name>
    <dbReference type="NCBI Taxonomy" id="4232"/>
    <lineage>
        <taxon>Eukaryota</taxon>
        <taxon>Viridiplantae</taxon>
        <taxon>Streptophyta</taxon>
        <taxon>Embryophyta</taxon>
        <taxon>Tracheophyta</taxon>
        <taxon>Spermatophyta</taxon>
        <taxon>Magnoliopsida</taxon>
        <taxon>eudicotyledons</taxon>
        <taxon>Gunneridae</taxon>
        <taxon>Pentapetalae</taxon>
        <taxon>asterids</taxon>
        <taxon>campanulids</taxon>
        <taxon>Asterales</taxon>
        <taxon>Asteraceae</taxon>
        <taxon>Asteroideae</taxon>
        <taxon>Heliantheae alliance</taxon>
        <taxon>Heliantheae</taxon>
        <taxon>Helianthus</taxon>
    </lineage>
</organism>
<sequence>MFVRNNTLEKWGGLFNNTISLRVKYLVGPCGLRKLQTWFRWLQFLHSGDPYH</sequence>
<reference evidence="1" key="1">
    <citation type="journal article" date="2017" name="Nature">
        <title>The sunflower genome provides insights into oil metabolism, flowering and Asterid evolution.</title>
        <authorList>
            <person name="Badouin H."/>
            <person name="Gouzy J."/>
            <person name="Grassa C.J."/>
            <person name="Murat F."/>
            <person name="Staton S.E."/>
            <person name="Cottret L."/>
            <person name="Lelandais-Briere C."/>
            <person name="Owens G.L."/>
            <person name="Carrere S."/>
            <person name="Mayjonade B."/>
            <person name="Legrand L."/>
            <person name="Gill N."/>
            <person name="Kane N.C."/>
            <person name="Bowers J.E."/>
            <person name="Hubner S."/>
            <person name="Bellec A."/>
            <person name="Berard A."/>
            <person name="Berges H."/>
            <person name="Blanchet N."/>
            <person name="Boniface M.C."/>
            <person name="Brunel D."/>
            <person name="Catrice O."/>
            <person name="Chaidir N."/>
            <person name="Claudel C."/>
            <person name="Donnadieu C."/>
            <person name="Faraut T."/>
            <person name="Fievet G."/>
            <person name="Helmstetter N."/>
            <person name="King M."/>
            <person name="Knapp S.J."/>
            <person name="Lai Z."/>
            <person name="Le Paslier M.C."/>
            <person name="Lippi Y."/>
            <person name="Lorenzon L."/>
            <person name="Mandel J.R."/>
            <person name="Marage G."/>
            <person name="Marchand G."/>
            <person name="Marquand E."/>
            <person name="Bret-Mestries E."/>
            <person name="Morien E."/>
            <person name="Nambeesan S."/>
            <person name="Nguyen T."/>
            <person name="Pegot-Espagnet P."/>
            <person name="Pouilly N."/>
            <person name="Raftis F."/>
            <person name="Sallet E."/>
            <person name="Schiex T."/>
            <person name="Thomas J."/>
            <person name="Vandecasteele C."/>
            <person name="Vares D."/>
            <person name="Vear F."/>
            <person name="Vautrin S."/>
            <person name="Crespi M."/>
            <person name="Mangin B."/>
            <person name="Burke J.M."/>
            <person name="Salse J."/>
            <person name="Munos S."/>
            <person name="Vincourt P."/>
            <person name="Rieseberg L.H."/>
            <person name="Langlade N.B."/>
        </authorList>
    </citation>
    <scope>NUCLEOTIDE SEQUENCE</scope>
    <source>
        <tissue evidence="1">Leaves</tissue>
    </source>
</reference>
<name>A0A9K3EHX7_HELAN</name>
<dbReference type="Proteomes" id="UP000215914">
    <property type="component" value="Unassembled WGS sequence"/>
</dbReference>
<proteinExistence type="predicted"/>
<evidence type="ECO:0000313" key="2">
    <source>
        <dbReference type="Proteomes" id="UP000215914"/>
    </source>
</evidence>
<comment type="caution">
    <text evidence="1">The sequence shown here is derived from an EMBL/GenBank/DDBJ whole genome shotgun (WGS) entry which is preliminary data.</text>
</comment>
<reference evidence="1" key="2">
    <citation type="submission" date="2020-06" db="EMBL/GenBank/DDBJ databases">
        <title>Helianthus annuus Genome sequencing and assembly Release 2.</title>
        <authorList>
            <person name="Gouzy J."/>
            <person name="Langlade N."/>
            <person name="Munos S."/>
        </authorList>
    </citation>
    <scope>NUCLEOTIDE SEQUENCE</scope>
    <source>
        <tissue evidence="1">Leaves</tissue>
    </source>
</reference>
<dbReference type="AlphaFoldDB" id="A0A9K3EHX7"/>
<accession>A0A9K3EHX7</accession>
<gene>
    <name evidence="1" type="ORF">HanXRQr2_Chr13g0586491</name>
</gene>
<protein>
    <submittedName>
        <fullName evidence="1">Uncharacterized protein</fullName>
    </submittedName>
</protein>
<dbReference type="EMBL" id="MNCJ02000328">
    <property type="protein sequence ID" value="KAF5773241.1"/>
    <property type="molecule type" value="Genomic_DNA"/>
</dbReference>
<evidence type="ECO:0000313" key="1">
    <source>
        <dbReference type="EMBL" id="KAF5773241.1"/>
    </source>
</evidence>
<dbReference type="Gramene" id="mRNA:HanXRQr2_Chr13g0586491">
    <property type="protein sequence ID" value="CDS:HanXRQr2_Chr13g0586491.1"/>
    <property type="gene ID" value="HanXRQr2_Chr13g0586491"/>
</dbReference>